<dbReference type="EMBL" id="GBRH01260435">
    <property type="protein sequence ID" value="JAD37460.1"/>
    <property type="molecule type" value="Transcribed_RNA"/>
</dbReference>
<name>A0A0A8ZL34_ARUDO</name>
<accession>A0A0A8ZL34</accession>
<sequence>MMKGNHPRGKIVHLIEKVCSCVHGEEGVVIRVWFIHCEESAPCLWIWVAS</sequence>
<dbReference type="AlphaFoldDB" id="A0A0A8ZL34"/>
<reference evidence="1" key="1">
    <citation type="submission" date="2014-09" db="EMBL/GenBank/DDBJ databases">
        <authorList>
            <person name="Magalhaes I.L.F."/>
            <person name="Oliveira U."/>
            <person name="Santos F.R."/>
            <person name="Vidigal T.H.D.A."/>
            <person name="Brescovit A.D."/>
            <person name="Santos A.J."/>
        </authorList>
    </citation>
    <scope>NUCLEOTIDE SEQUENCE</scope>
    <source>
        <tissue evidence="1">Shoot tissue taken approximately 20 cm above the soil surface</tissue>
    </source>
</reference>
<protein>
    <submittedName>
        <fullName evidence="1">Uncharacterized protein</fullName>
    </submittedName>
</protein>
<evidence type="ECO:0000313" key="1">
    <source>
        <dbReference type="EMBL" id="JAD37460.1"/>
    </source>
</evidence>
<organism evidence="1">
    <name type="scientific">Arundo donax</name>
    <name type="common">Giant reed</name>
    <name type="synonym">Donax arundinaceus</name>
    <dbReference type="NCBI Taxonomy" id="35708"/>
    <lineage>
        <taxon>Eukaryota</taxon>
        <taxon>Viridiplantae</taxon>
        <taxon>Streptophyta</taxon>
        <taxon>Embryophyta</taxon>
        <taxon>Tracheophyta</taxon>
        <taxon>Spermatophyta</taxon>
        <taxon>Magnoliopsida</taxon>
        <taxon>Liliopsida</taxon>
        <taxon>Poales</taxon>
        <taxon>Poaceae</taxon>
        <taxon>PACMAD clade</taxon>
        <taxon>Arundinoideae</taxon>
        <taxon>Arundineae</taxon>
        <taxon>Arundo</taxon>
    </lineage>
</organism>
<proteinExistence type="predicted"/>
<reference evidence="1" key="2">
    <citation type="journal article" date="2015" name="Data Brief">
        <title>Shoot transcriptome of the giant reed, Arundo donax.</title>
        <authorList>
            <person name="Barrero R.A."/>
            <person name="Guerrero F.D."/>
            <person name="Moolhuijzen P."/>
            <person name="Goolsby J.A."/>
            <person name="Tidwell J."/>
            <person name="Bellgard S.E."/>
            <person name="Bellgard M.I."/>
        </authorList>
    </citation>
    <scope>NUCLEOTIDE SEQUENCE</scope>
    <source>
        <tissue evidence="1">Shoot tissue taken approximately 20 cm above the soil surface</tissue>
    </source>
</reference>